<comment type="pathway">
    <text evidence="4">Quinol/quinone metabolism; 1,4-dihydroxy-2-naphthoate biosynthesis; 1,4-dihydroxy-2-naphthoate from chorismate: step 1/7.</text>
</comment>
<dbReference type="RefSeq" id="WP_121122240.1">
    <property type="nucleotide sequence ID" value="NZ_CP016604.1"/>
</dbReference>
<keyword evidence="4" id="KW-0479">Metal-binding</keyword>
<dbReference type="EC" id="5.4.4.2" evidence="4"/>
<reference evidence="6 7" key="1">
    <citation type="submission" date="2018-10" db="EMBL/GenBank/DDBJ databases">
        <title>Genomic Encyclopedia of Type Strains, Phase IV (KMG-IV): sequencing the most valuable type-strain genomes for metagenomic binning, comparative biology and taxonomic classification.</title>
        <authorList>
            <person name="Goeker M."/>
        </authorList>
    </citation>
    <scope>NUCLEOTIDE SEQUENCE [LARGE SCALE GENOMIC DNA]</scope>
    <source>
        <strain evidence="6 7">DSM 23800</strain>
    </source>
</reference>
<evidence type="ECO:0000259" key="5">
    <source>
        <dbReference type="Pfam" id="PF00425"/>
    </source>
</evidence>
<protein>
    <recommendedName>
        <fullName evidence="4">Isochorismate synthase MenF</fullName>
        <ecNumber evidence="4">5.4.4.2</ecNumber>
    </recommendedName>
    <alternativeName>
        <fullName evidence="4">Isochorismate mutase</fullName>
    </alternativeName>
</protein>
<comment type="cofactor">
    <cofactor evidence="4">
        <name>Mg(2+)</name>
        <dbReference type="ChEBI" id="CHEBI:18420"/>
    </cofactor>
</comment>
<sequence>MSIFTELKQKLYTALTKISTAQGIIQLTAEMPLLAKDTDLLGWLKGNITYPHFFWKNRSAELTLASIGKVRQFYTLESAQQFSQQTGYDLLGGIKFECECQFILPRIVMTKTKTKLTAYLYIDTANLTEEKRQSKAVLDSLDTIQQLSAPHYQIIEHESVTDFPTWKSNIEKAIQAIRENQFSKVVLANASTLTFNQSLSAYDLLVVSQQKNLGCYHFLWSEKPESAFIGSSPEKLYQRDEQLFYTEALAGTVAVTSDPQQTERNGLWLLSDQKNVHENQLVVDNIYHHIKDSIEEIQISEAEIKRLHNVQHLRRNIQATLKKGVSDADCLMRIHPTAAVAGLPRLLAKQFIADNEGFKRNWYAGTLGYFNPTHAEFCVALRSAQIEKNQIMLYAGAGIVEGSDPESEWQEIERKSLAMASLFVK</sequence>
<feature type="domain" description="Chorismate-utilising enzyme C-terminal" evidence="5">
    <location>
        <begin position="164"/>
        <end position="415"/>
    </location>
</feature>
<feature type="active site" description="Proton donor" evidence="4">
    <location>
        <position position="234"/>
    </location>
</feature>
<dbReference type="Proteomes" id="UP000280099">
    <property type="component" value="Unassembled WGS sequence"/>
</dbReference>
<feature type="active site" description="Proton acceptor" evidence="4">
    <location>
        <position position="184"/>
    </location>
</feature>
<comment type="similarity">
    <text evidence="2 4">Belongs to the isochorismate synthase family.</text>
</comment>
<dbReference type="GO" id="GO:0008909">
    <property type="term" value="F:isochorismate synthase activity"/>
    <property type="evidence" value="ECO:0007669"/>
    <property type="project" value="UniProtKB-UniRule"/>
</dbReference>
<dbReference type="PANTHER" id="PTHR42839:SF2">
    <property type="entry name" value="ISOCHORISMATE SYNTHASE ENTC"/>
    <property type="match status" value="1"/>
</dbReference>
<evidence type="ECO:0000256" key="1">
    <source>
        <dbReference type="ARBA" id="ARBA00000799"/>
    </source>
</evidence>
<keyword evidence="7" id="KW-1185">Reference proteome</keyword>
<dbReference type="InterPro" id="IPR015890">
    <property type="entry name" value="Chorismate_C"/>
</dbReference>
<comment type="function">
    <text evidence="4">Catalyzes the conversion of chorismate to isochorismate.</text>
</comment>
<dbReference type="HAMAP" id="MF_01935">
    <property type="entry name" value="MenF"/>
    <property type="match status" value="1"/>
</dbReference>
<feature type="binding site" evidence="4">
    <location>
        <position position="278"/>
    </location>
    <ligand>
        <name>Mg(2+)</name>
        <dbReference type="ChEBI" id="CHEBI:18420"/>
    </ligand>
</feature>
<proteinExistence type="inferred from homology"/>
<evidence type="ECO:0000313" key="6">
    <source>
        <dbReference type="EMBL" id="RKR76766.1"/>
    </source>
</evidence>
<gene>
    <name evidence="4" type="primary">menF</name>
    <name evidence="6" type="ORF">DES31_0073</name>
</gene>
<comment type="caution">
    <text evidence="6">The sequence shown here is derived from an EMBL/GenBank/DDBJ whole genome shotgun (WGS) entry which is preliminary data.</text>
</comment>
<dbReference type="NCBIfam" id="TIGR00543">
    <property type="entry name" value="isochor_syn"/>
    <property type="match status" value="1"/>
</dbReference>
<dbReference type="InterPro" id="IPR004561">
    <property type="entry name" value="IsoChor_synthase"/>
</dbReference>
<keyword evidence="3 4" id="KW-0413">Isomerase</keyword>
<dbReference type="OrthoDB" id="9806579at2"/>
<dbReference type="SUPFAM" id="SSF56322">
    <property type="entry name" value="ADC synthase"/>
    <property type="match status" value="1"/>
</dbReference>
<dbReference type="UniPathway" id="UPA01057">
    <property type="reaction ID" value="UER00163"/>
</dbReference>
<comment type="catalytic activity">
    <reaction evidence="1 4">
        <text>chorismate = isochorismate</text>
        <dbReference type="Rhea" id="RHEA:18985"/>
        <dbReference type="ChEBI" id="CHEBI:29748"/>
        <dbReference type="ChEBI" id="CHEBI:29780"/>
        <dbReference type="EC" id="5.4.4.2"/>
    </reaction>
</comment>
<dbReference type="GO" id="GO:0000287">
    <property type="term" value="F:magnesium ion binding"/>
    <property type="evidence" value="ECO:0007669"/>
    <property type="project" value="UniProtKB-UniRule"/>
</dbReference>
<evidence type="ECO:0000256" key="3">
    <source>
        <dbReference type="ARBA" id="ARBA00023235"/>
    </source>
</evidence>
<dbReference type="UniPathway" id="UPA00079"/>
<dbReference type="GO" id="GO:0009234">
    <property type="term" value="P:menaquinone biosynthetic process"/>
    <property type="evidence" value="ECO:0007669"/>
    <property type="project" value="UniProtKB-UniRule"/>
</dbReference>
<dbReference type="InterPro" id="IPR005801">
    <property type="entry name" value="ADC_synthase"/>
</dbReference>
<name>A0A420XHQ5_9PAST</name>
<keyword evidence="4" id="KW-0474">Menaquinone biosynthesis</keyword>
<evidence type="ECO:0000313" key="7">
    <source>
        <dbReference type="Proteomes" id="UP000280099"/>
    </source>
</evidence>
<feature type="binding site" evidence="4">
    <location>
        <position position="411"/>
    </location>
    <ligand>
        <name>Mg(2+)</name>
        <dbReference type="ChEBI" id="CHEBI:18420"/>
    </ligand>
</feature>
<comment type="pathway">
    <text evidence="4">Quinol/quinone metabolism; menaquinone biosynthesis.</text>
</comment>
<dbReference type="EMBL" id="RBJC01000004">
    <property type="protein sequence ID" value="RKR76766.1"/>
    <property type="molecule type" value="Genomic_DNA"/>
</dbReference>
<dbReference type="AlphaFoldDB" id="A0A420XHQ5"/>
<dbReference type="Pfam" id="PF00425">
    <property type="entry name" value="Chorismate_bind"/>
    <property type="match status" value="1"/>
</dbReference>
<evidence type="ECO:0000256" key="4">
    <source>
        <dbReference type="HAMAP-Rule" id="MF_01935"/>
    </source>
</evidence>
<evidence type="ECO:0000256" key="2">
    <source>
        <dbReference type="ARBA" id="ARBA00005297"/>
    </source>
</evidence>
<dbReference type="PANTHER" id="PTHR42839">
    <property type="entry name" value="ISOCHORISMATE SYNTHASE ENTC"/>
    <property type="match status" value="1"/>
</dbReference>
<organism evidence="6 7">
    <name type="scientific">Otariodibacter oris</name>
    <dbReference type="NCBI Taxonomy" id="1032623"/>
    <lineage>
        <taxon>Bacteria</taxon>
        <taxon>Pseudomonadati</taxon>
        <taxon>Pseudomonadota</taxon>
        <taxon>Gammaproteobacteria</taxon>
        <taxon>Pasteurellales</taxon>
        <taxon>Pasteurellaceae</taxon>
        <taxon>Otariodibacter</taxon>
    </lineage>
</organism>
<dbReference type="Gene3D" id="3.60.120.10">
    <property type="entry name" value="Anthranilate synthase"/>
    <property type="match status" value="1"/>
</dbReference>
<dbReference type="InterPro" id="IPR034681">
    <property type="entry name" value="MenF"/>
</dbReference>
<keyword evidence="4" id="KW-0460">Magnesium</keyword>
<accession>A0A420XHQ5</accession>